<organism evidence="12 13">
    <name type="scientific">Aphidius gifuensis</name>
    <name type="common">Parasitoid wasp</name>
    <dbReference type="NCBI Taxonomy" id="684658"/>
    <lineage>
        <taxon>Eukaryota</taxon>
        <taxon>Metazoa</taxon>
        <taxon>Ecdysozoa</taxon>
        <taxon>Arthropoda</taxon>
        <taxon>Hexapoda</taxon>
        <taxon>Insecta</taxon>
        <taxon>Pterygota</taxon>
        <taxon>Neoptera</taxon>
        <taxon>Endopterygota</taxon>
        <taxon>Hymenoptera</taxon>
        <taxon>Apocrita</taxon>
        <taxon>Ichneumonoidea</taxon>
        <taxon>Braconidae</taxon>
        <taxon>Aphidiinae</taxon>
        <taxon>Aphidius</taxon>
    </lineage>
</organism>
<keyword evidence="8 9" id="KW-0137">Centromere</keyword>
<keyword evidence="9" id="KW-0995">Kinetochore</keyword>
<evidence type="ECO:0000256" key="2">
    <source>
        <dbReference type="ARBA" id="ARBA00006379"/>
    </source>
</evidence>
<evidence type="ECO:0000256" key="4">
    <source>
        <dbReference type="ARBA" id="ARBA00022618"/>
    </source>
</evidence>
<evidence type="ECO:0000256" key="10">
    <source>
        <dbReference type="SAM" id="Coils"/>
    </source>
</evidence>
<protein>
    <recommendedName>
        <fullName evidence="9">Kinetochore protein SPC25</fullName>
    </recommendedName>
</protein>
<evidence type="ECO:0000256" key="9">
    <source>
        <dbReference type="RuleBase" id="RU367150"/>
    </source>
</evidence>
<keyword evidence="5 9" id="KW-0498">Mitosis</keyword>
<evidence type="ECO:0000313" key="12">
    <source>
        <dbReference type="EMBL" id="KAF7997936.1"/>
    </source>
</evidence>
<dbReference type="Proteomes" id="UP000639338">
    <property type="component" value="Unassembled WGS sequence"/>
</dbReference>
<comment type="caution">
    <text evidence="12">The sequence shown here is derived from an EMBL/GenBank/DDBJ whole genome shotgun (WGS) entry which is preliminary data.</text>
</comment>
<feature type="coiled-coil region" evidence="10">
    <location>
        <begin position="56"/>
        <end position="140"/>
    </location>
</feature>
<sequence>MDFEEDIEKILLSRETEEAFFKRLCSHTSNFRSELLEYTNKRLDIHNEQKMNHEINKNVKEQLDDDLRNLESSLEKYLLQQKVLNKQISAGKESEENLKKDIEELKIKKEEYALNMVDLERELEENKKSMKKEHNAINMANGIYKEHLNIYIDFEEIDDHDNLKITFFYDKNQDKDSYYIECSNYDSTWKIFNIKPSLKEEHLREIQLDFNADYDIHDMTAFLCKIRYIFLKNYDCKRSLHNEKKV</sequence>
<accession>A0A834Y7D4</accession>
<dbReference type="OrthoDB" id="7691513at2759"/>
<keyword evidence="7 9" id="KW-0131">Cell cycle</keyword>
<evidence type="ECO:0000256" key="1">
    <source>
        <dbReference type="ARBA" id="ARBA00004584"/>
    </source>
</evidence>
<dbReference type="GO" id="GO:0005634">
    <property type="term" value="C:nucleus"/>
    <property type="evidence" value="ECO:0007669"/>
    <property type="project" value="UniProtKB-SubCell"/>
</dbReference>
<keyword evidence="4 9" id="KW-0132">Cell division</keyword>
<evidence type="ECO:0000259" key="11">
    <source>
        <dbReference type="Pfam" id="PF08234"/>
    </source>
</evidence>
<dbReference type="EMBL" id="JACMRX010000001">
    <property type="protein sequence ID" value="KAF7997936.1"/>
    <property type="molecule type" value="Genomic_DNA"/>
</dbReference>
<comment type="subcellular location">
    <subcellularLocation>
        <location evidence="1">Chromosome</location>
        <location evidence="1">Centromere</location>
    </subcellularLocation>
    <subcellularLocation>
        <location evidence="9">Nucleus</location>
    </subcellularLocation>
    <subcellularLocation>
        <location evidence="9">Chromosome</location>
        <location evidence="9">Centromere</location>
        <location evidence="9">Kinetochore</location>
    </subcellularLocation>
</comment>
<dbReference type="AlphaFoldDB" id="A0A834Y7D4"/>
<keyword evidence="6 10" id="KW-0175">Coiled coil</keyword>
<feature type="domain" description="Chromosome segregation protein Spc25 C-terminal" evidence="11">
    <location>
        <begin position="159"/>
        <end position="230"/>
    </location>
</feature>
<comment type="subunit">
    <text evidence="9">Component of the NDC80 complex.</text>
</comment>
<dbReference type="GO" id="GO:0031262">
    <property type="term" value="C:Ndc80 complex"/>
    <property type="evidence" value="ECO:0007669"/>
    <property type="project" value="InterPro"/>
</dbReference>
<dbReference type="InterPro" id="IPR013255">
    <property type="entry name" value="Spc25_C"/>
</dbReference>
<reference evidence="12 13" key="1">
    <citation type="submission" date="2020-08" db="EMBL/GenBank/DDBJ databases">
        <title>Aphidius gifuensis genome sequencing and assembly.</title>
        <authorList>
            <person name="Du Z."/>
        </authorList>
    </citation>
    <scope>NUCLEOTIDE SEQUENCE [LARGE SCALE GENOMIC DNA]</scope>
    <source>
        <strain evidence="12">YNYX2018</strain>
        <tissue evidence="12">Adults</tissue>
    </source>
</reference>
<keyword evidence="3 9" id="KW-0158">Chromosome</keyword>
<comment type="similarity">
    <text evidence="2 9">Belongs to the SPC25 family.</text>
</comment>
<dbReference type="Pfam" id="PF08234">
    <property type="entry name" value="Spindle_Spc25"/>
    <property type="match status" value="1"/>
</dbReference>
<name>A0A834Y7D4_APHGI</name>
<evidence type="ECO:0000256" key="5">
    <source>
        <dbReference type="ARBA" id="ARBA00022776"/>
    </source>
</evidence>
<proteinExistence type="inferred from homology"/>
<evidence type="ECO:0000256" key="7">
    <source>
        <dbReference type="ARBA" id="ARBA00023306"/>
    </source>
</evidence>
<evidence type="ECO:0000256" key="6">
    <source>
        <dbReference type="ARBA" id="ARBA00023054"/>
    </source>
</evidence>
<comment type="function">
    <text evidence="9">Acts as a component of the essential kinetochore-associated NDC80 complex, which is required for chromosome segregation and spindle checkpoint activity.</text>
</comment>
<evidence type="ECO:0000256" key="8">
    <source>
        <dbReference type="ARBA" id="ARBA00023328"/>
    </source>
</evidence>
<gene>
    <name evidence="12" type="ORF">HCN44_009334</name>
</gene>
<keyword evidence="13" id="KW-1185">Reference proteome</keyword>
<keyword evidence="9" id="KW-0539">Nucleus</keyword>
<evidence type="ECO:0000313" key="13">
    <source>
        <dbReference type="Proteomes" id="UP000639338"/>
    </source>
</evidence>
<dbReference type="GO" id="GO:0007059">
    <property type="term" value="P:chromosome segregation"/>
    <property type="evidence" value="ECO:0007669"/>
    <property type="project" value="InterPro"/>
</dbReference>
<evidence type="ECO:0000256" key="3">
    <source>
        <dbReference type="ARBA" id="ARBA00022454"/>
    </source>
</evidence>
<dbReference type="GO" id="GO:0051301">
    <property type="term" value="P:cell division"/>
    <property type="evidence" value="ECO:0007669"/>
    <property type="project" value="UniProtKB-UniRule"/>
</dbReference>